<accession>A0ABR5AUJ8</accession>
<dbReference type="Proteomes" id="UP000031982">
    <property type="component" value="Unassembled WGS sequence"/>
</dbReference>
<comment type="caution">
    <text evidence="2">The sequence shown here is derived from an EMBL/GenBank/DDBJ whole genome shotgun (WGS) entry which is preliminary data.</text>
</comment>
<feature type="domain" description="DUF8042" evidence="1">
    <location>
        <begin position="7"/>
        <end position="123"/>
    </location>
</feature>
<dbReference type="EMBL" id="JXLP01000009">
    <property type="protein sequence ID" value="KIL78412.1"/>
    <property type="molecule type" value="Genomic_DNA"/>
</dbReference>
<organism evidence="2 3">
    <name type="scientific">Bacillus badius</name>
    <dbReference type="NCBI Taxonomy" id="1455"/>
    <lineage>
        <taxon>Bacteria</taxon>
        <taxon>Bacillati</taxon>
        <taxon>Bacillota</taxon>
        <taxon>Bacilli</taxon>
        <taxon>Bacillales</taxon>
        <taxon>Bacillaceae</taxon>
        <taxon>Pseudobacillus</taxon>
    </lineage>
</organism>
<evidence type="ECO:0000313" key="2">
    <source>
        <dbReference type="EMBL" id="KIL78412.1"/>
    </source>
</evidence>
<sequence>MERRQLTEEQFDFVKQYVDLLGTIEEGFVYIIRSFEDYSHTESDRMLADIFSALYQAGQANDTLQRIFQAGLQETIQQFRNVAEQALELEASFTDLKRREQIIIEGLYPAFHNWAREMQRMLLPYVSI</sequence>
<evidence type="ECO:0000313" key="3">
    <source>
        <dbReference type="Proteomes" id="UP000031982"/>
    </source>
</evidence>
<protein>
    <recommendedName>
        <fullName evidence="1">DUF8042 domain-containing protein</fullName>
    </recommendedName>
</protein>
<proteinExistence type="predicted"/>
<keyword evidence="3" id="KW-1185">Reference proteome</keyword>
<gene>
    <name evidence="2" type="ORF">SD77_4092</name>
</gene>
<dbReference type="Pfam" id="PF26154">
    <property type="entry name" value="DUF8042"/>
    <property type="match status" value="1"/>
</dbReference>
<name>A0ABR5AUJ8_BACBA</name>
<evidence type="ECO:0000259" key="1">
    <source>
        <dbReference type="Pfam" id="PF26154"/>
    </source>
</evidence>
<dbReference type="RefSeq" id="WP_041113717.1">
    <property type="nucleotide sequence ID" value="NZ_JARTHD010000012.1"/>
</dbReference>
<reference evidence="2 3" key="1">
    <citation type="submission" date="2015-01" db="EMBL/GenBank/DDBJ databases">
        <title>Genome Assembly of Bacillus badius MTCC 1458.</title>
        <authorList>
            <person name="Verma A."/>
            <person name="Khatri I."/>
            <person name="Mual P."/>
            <person name="Subramanian S."/>
            <person name="Krishnamurthi S."/>
        </authorList>
    </citation>
    <scope>NUCLEOTIDE SEQUENCE [LARGE SCALE GENOMIC DNA]</scope>
    <source>
        <strain evidence="2 3">MTCC 1458</strain>
    </source>
</reference>
<dbReference type="InterPro" id="IPR058355">
    <property type="entry name" value="DUF8042"/>
</dbReference>